<dbReference type="HOGENOM" id="CLU_025908_1_0_9"/>
<evidence type="ECO:0000259" key="2">
    <source>
        <dbReference type="Pfam" id="PF02541"/>
    </source>
</evidence>
<organism evidence="3 4">
    <name type="scientific">Ligilactobacillus salivarius DSM 20555 = ATCC 11741</name>
    <dbReference type="NCBI Taxonomy" id="1423799"/>
    <lineage>
        <taxon>Bacteria</taxon>
        <taxon>Bacillati</taxon>
        <taxon>Bacillota</taxon>
        <taxon>Bacilli</taxon>
        <taxon>Lactobacillales</taxon>
        <taxon>Lactobacillaceae</taxon>
        <taxon>Ligilactobacillus</taxon>
    </lineage>
</organism>
<dbReference type="GO" id="GO:0004309">
    <property type="term" value="F:exopolyphosphatase activity"/>
    <property type="evidence" value="ECO:0007669"/>
    <property type="project" value="UniProtKB-EC"/>
</dbReference>
<comment type="similarity">
    <text evidence="1">Belongs to the GppA/Ppx family.</text>
</comment>
<evidence type="ECO:0000313" key="3">
    <source>
        <dbReference type="EMBL" id="EEJ73743.1"/>
    </source>
</evidence>
<evidence type="ECO:0000313" key="4">
    <source>
        <dbReference type="Proteomes" id="UP000003531"/>
    </source>
</evidence>
<name>C2EI86_9LACO</name>
<dbReference type="InterPro" id="IPR043129">
    <property type="entry name" value="ATPase_NBD"/>
</dbReference>
<dbReference type="EC" id="3.6.1.11" evidence="3"/>
<keyword evidence="3" id="KW-0378">Hydrolase</keyword>
<dbReference type="InterPro" id="IPR003695">
    <property type="entry name" value="Ppx_GppA_N"/>
</dbReference>
<gene>
    <name evidence="3" type="primary">gppA</name>
    <name evidence="3" type="ORF">HMPREF0545_1358</name>
</gene>
<feature type="domain" description="Ppx/GppA phosphatase N-terminal" evidence="2">
    <location>
        <begin position="36"/>
        <end position="320"/>
    </location>
</feature>
<proteinExistence type="inferred from homology"/>
<dbReference type="AlphaFoldDB" id="C2EI86"/>
<dbReference type="Proteomes" id="UP000003531">
    <property type="component" value="Unassembled WGS sequence"/>
</dbReference>
<protein>
    <submittedName>
        <fullName evidence="3">Ppx/GppA phosphatase family protein</fullName>
        <ecNumber evidence="3">3.6.1.11</ecNumber>
    </submittedName>
</protein>
<dbReference type="EMBL" id="ACGT01000028">
    <property type="protein sequence ID" value="EEJ73743.1"/>
    <property type="molecule type" value="Genomic_DNA"/>
</dbReference>
<dbReference type="SUPFAM" id="SSF53067">
    <property type="entry name" value="Actin-like ATPase domain"/>
    <property type="match status" value="2"/>
</dbReference>
<accession>C2EI86</accession>
<dbReference type="Gene3D" id="3.30.420.150">
    <property type="entry name" value="Exopolyphosphatase. Domain 2"/>
    <property type="match status" value="1"/>
</dbReference>
<reference evidence="3 4" key="1">
    <citation type="submission" date="2009-01" db="EMBL/GenBank/DDBJ databases">
        <authorList>
            <person name="Qin X."/>
            <person name="Bachman B."/>
            <person name="Battles P."/>
            <person name="Bell A."/>
            <person name="Bess C."/>
            <person name="Bickham C."/>
            <person name="Chaboub L."/>
            <person name="Chen D."/>
            <person name="Coyle M."/>
            <person name="Deiros D.R."/>
            <person name="Dinh H."/>
            <person name="Forbes L."/>
            <person name="Fowler G."/>
            <person name="Francisco L."/>
            <person name="Fu Q."/>
            <person name="Gubbala S."/>
            <person name="Hale W."/>
            <person name="Han Y."/>
            <person name="Hemphill L."/>
            <person name="Highlander S.K."/>
            <person name="Hirani K."/>
            <person name="Hogues M."/>
            <person name="Jackson L."/>
            <person name="Jakkamsetti A."/>
            <person name="Javaid M."/>
            <person name="Jiang H."/>
            <person name="Korchina V."/>
            <person name="Kovar C."/>
            <person name="Lara F."/>
            <person name="Lee S."/>
            <person name="Mata R."/>
            <person name="Mathew T."/>
            <person name="Moen C."/>
            <person name="Morales K."/>
            <person name="Munidasa M."/>
            <person name="Nazareth L."/>
            <person name="Ngo R."/>
            <person name="Nguyen L."/>
            <person name="Okwuonu G."/>
            <person name="Ongeri F."/>
            <person name="Patil S."/>
            <person name="Petrosino J."/>
            <person name="Pham C."/>
            <person name="Pham P."/>
            <person name="Pu L.-L."/>
            <person name="Puazo M."/>
            <person name="Raj R."/>
            <person name="Reid J."/>
            <person name="Rouhana J."/>
            <person name="Saada N."/>
            <person name="Shang Y."/>
            <person name="Simmons D."/>
            <person name="Thornton R."/>
            <person name="Warren J."/>
            <person name="Weissenberger G."/>
            <person name="Zhang J."/>
            <person name="Zhang L."/>
            <person name="Zhou C."/>
            <person name="Zhu D."/>
            <person name="Muzny D."/>
            <person name="Worley K."/>
            <person name="Gibbs R."/>
        </authorList>
    </citation>
    <scope>NUCLEOTIDE SEQUENCE [LARGE SCALE GENOMIC DNA]</scope>
    <source>
        <strain evidence="3 4">ATCC 11741</strain>
    </source>
</reference>
<dbReference type="PANTHER" id="PTHR30005:SF0">
    <property type="entry name" value="RETROGRADE REGULATION PROTEIN 2"/>
    <property type="match status" value="1"/>
</dbReference>
<dbReference type="CDD" id="cd24052">
    <property type="entry name" value="ASKHA_NBD_HpPPX-GppA-like"/>
    <property type="match status" value="1"/>
</dbReference>
<dbReference type="Pfam" id="PF02541">
    <property type="entry name" value="Ppx-GppA"/>
    <property type="match status" value="1"/>
</dbReference>
<evidence type="ECO:0000256" key="1">
    <source>
        <dbReference type="ARBA" id="ARBA00007125"/>
    </source>
</evidence>
<comment type="caution">
    <text evidence="3">The sequence shown here is derived from an EMBL/GenBank/DDBJ whole genome shotgun (WGS) entry which is preliminary data.</text>
</comment>
<sequence length="322" mass="36436">MLQYVYLKYGVAEMQNLVILDFGSNSTRLSINEVSDEGKYQEVFRAKEMTRMAEGMGNSEKKVLQADAIERTLDAVRKFQKHYENLPNLKIKGIATAAVRVAENKEEFLEKIKSLTGVEVEILSGSAEAYYDYVGVANCLDVKDAVICDMGGGSFEVILMKNKKALNLISIQYGAVSLTEKFQTQDKINAGNLFEFEVFLRELFTKKLPWLSEAKDLPLVLLGGANRTVARKKLGKLDEKDTANIHNFRVYKEEFQRIYRKWLDMDKTERATDLGDESSRADIIIGGLTPVMQLMLQCESPYVMFSESGVREGIIFELLAEK</sequence>
<dbReference type="GO" id="GO:0006357">
    <property type="term" value="P:regulation of transcription by RNA polymerase II"/>
    <property type="evidence" value="ECO:0007669"/>
    <property type="project" value="TreeGrafter"/>
</dbReference>
<dbReference type="Gene3D" id="3.30.420.40">
    <property type="match status" value="1"/>
</dbReference>
<dbReference type="PANTHER" id="PTHR30005">
    <property type="entry name" value="EXOPOLYPHOSPHATASE"/>
    <property type="match status" value="1"/>
</dbReference>
<dbReference type="InterPro" id="IPR050273">
    <property type="entry name" value="GppA/Ppx_hydrolase"/>
</dbReference>